<evidence type="ECO:0000313" key="4">
    <source>
        <dbReference type="Proteomes" id="UP000605361"/>
    </source>
</evidence>
<protein>
    <submittedName>
        <fullName evidence="3">ATP-binding protein</fullName>
    </submittedName>
</protein>
<dbReference type="InterPro" id="IPR050267">
    <property type="entry name" value="Anti-sigma-factor_SerPK"/>
</dbReference>
<dbReference type="Gene3D" id="3.30.565.10">
    <property type="entry name" value="Histidine kinase-like ATPase, C-terminal domain"/>
    <property type="match status" value="1"/>
</dbReference>
<keyword evidence="4" id="KW-1185">Reference proteome</keyword>
<keyword evidence="1" id="KW-0808">Transferase</keyword>
<keyword evidence="3" id="KW-0067">ATP-binding</keyword>
<dbReference type="GO" id="GO:0005524">
    <property type="term" value="F:ATP binding"/>
    <property type="evidence" value="ECO:0007669"/>
    <property type="project" value="UniProtKB-KW"/>
</dbReference>
<dbReference type="SUPFAM" id="SSF55874">
    <property type="entry name" value="ATPase domain of HSP90 chaperone/DNA topoisomerase II/histidine kinase"/>
    <property type="match status" value="1"/>
</dbReference>
<comment type="caution">
    <text evidence="3">The sequence shown here is derived from an EMBL/GenBank/DDBJ whole genome shotgun (WGS) entry which is preliminary data.</text>
</comment>
<dbReference type="GO" id="GO:0004674">
    <property type="term" value="F:protein serine/threonine kinase activity"/>
    <property type="evidence" value="ECO:0007669"/>
    <property type="project" value="UniProtKB-KW"/>
</dbReference>
<dbReference type="Pfam" id="PF13581">
    <property type="entry name" value="HATPase_c_2"/>
    <property type="match status" value="1"/>
</dbReference>
<evidence type="ECO:0000313" key="3">
    <source>
        <dbReference type="EMBL" id="MBF8184379.1"/>
    </source>
</evidence>
<evidence type="ECO:0000256" key="1">
    <source>
        <dbReference type="ARBA" id="ARBA00022527"/>
    </source>
</evidence>
<keyword evidence="3" id="KW-0547">Nucleotide-binding</keyword>
<sequence>MSATYLFDGVPMAAPHCGVRRAGGDPGRPGIRLNQSRALRWPDSIIRRLREFTGIGGPVTDHRASWVLPDDLSSVPAGRRLIHAQLSEWEFPGETDVVELLVDELVTNALRHARGQPVLTLSIRAGVLRCVVEDETSELPHAESPTGCEESGRGLQMVELLSRRWGVEPTRTGKAVWFEVLSD</sequence>
<accession>A0A931A6P1</accession>
<dbReference type="RefSeq" id="WP_195893361.1">
    <property type="nucleotide sequence ID" value="NZ_JADOGI010000002.1"/>
</dbReference>
<gene>
    <name evidence="3" type="ORF">ITP53_01165</name>
</gene>
<dbReference type="InterPro" id="IPR003594">
    <property type="entry name" value="HATPase_dom"/>
</dbReference>
<keyword evidence="1" id="KW-0418">Kinase</keyword>
<proteinExistence type="predicted"/>
<dbReference type="PANTHER" id="PTHR35526:SF3">
    <property type="entry name" value="ANTI-SIGMA-F FACTOR RSBW"/>
    <property type="match status" value="1"/>
</dbReference>
<dbReference type="InterPro" id="IPR036890">
    <property type="entry name" value="HATPase_C_sf"/>
</dbReference>
<reference evidence="3" key="1">
    <citation type="submission" date="2020-11" db="EMBL/GenBank/DDBJ databases">
        <title>Whole-genome analyses of Nonomuraea sp. K274.</title>
        <authorList>
            <person name="Veyisoglu A."/>
        </authorList>
    </citation>
    <scope>NUCLEOTIDE SEQUENCE</scope>
    <source>
        <strain evidence="3">K274</strain>
    </source>
</reference>
<evidence type="ECO:0000259" key="2">
    <source>
        <dbReference type="Pfam" id="PF13581"/>
    </source>
</evidence>
<name>A0A931A6P1_9ACTN</name>
<organism evidence="3 4">
    <name type="scientific">Nonomuraea cypriaca</name>
    <dbReference type="NCBI Taxonomy" id="1187855"/>
    <lineage>
        <taxon>Bacteria</taxon>
        <taxon>Bacillati</taxon>
        <taxon>Actinomycetota</taxon>
        <taxon>Actinomycetes</taxon>
        <taxon>Streptosporangiales</taxon>
        <taxon>Streptosporangiaceae</taxon>
        <taxon>Nonomuraea</taxon>
    </lineage>
</organism>
<dbReference type="PANTHER" id="PTHR35526">
    <property type="entry name" value="ANTI-SIGMA-F FACTOR RSBW-RELATED"/>
    <property type="match status" value="1"/>
</dbReference>
<dbReference type="EMBL" id="JADOGI010000002">
    <property type="protein sequence ID" value="MBF8184379.1"/>
    <property type="molecule type" value="Genomic_DNA"/>
</dbReference>
<dbReference type="Proteomes" id="UP000605361">
    <property type="component" value="Unassembled WGS sequence"/>
</dbReference>
<dbReference type="AlphaFoldDB" id="A0A931A6P1"/>
<dbReference type="CDD" id="cd16936">
    <property type="entry name" value="HATPase_RsbW-like"/>
    <property type="match status" value="1"/>
</dbReference>
<feature type="domain" description="Histidine kinase/HSP90-like ATPase" evidence="2">
    <location>
        <begin position="69"/>
        <end position="178"/>
    </location>
</feature>
<keyword evidence="1" id="KW-0723">Serine/threonine-protein kinase</keyword>